<evidence type="ECO:0000313" key="2">
    <source>
        <dbReference type="EMBL" id="THH08359.1"/>
    </source>
</evidence>
<feature type="region of interest" description="Disordered" evidence="1">
    <location>
        <begin position="1"/>
        <end position="91"/>
    </location>
</feature>
<feature type="compositionally biased region" description="Low complexity" evidence="1">
    <location>
        <begin position="19"/>
        <end position="47"/>
    </location>
</feature>
<feature type="compositionally biased region" description="Polar residues" evidence="1">
    <location>
        <begin position="105"/>
        <end position="118"/>
    </location>
</feature>
<accession>A0A4S4L9W4</accession>
<feature type="compositionally biased region" description="Gly residues" evidence="1">
    <location>
        <begin position="48"/>
        <end position="85"/>
    </location>
</feature>
<feature type="compositionally biased region" description="Basic and acidic residues" evidence="1">
    <location>
        <begin position="183"/>
        <end position="192"/>
    </location>
</feature>
<evidence type="ECO:0000313" key="3">
    <source>
        <dbReference type="Proteomes" id="UP000310158"/>
    </source>
</evidence>
<keyword evidence="3" id="KW-1185">Reference proteome</keyword>
<sequence>MDRAAVDRTVANKRAEAMGGTTTQSGVGTTQSDVGTPTQSGGRTTTQGLGGTAGQGGERPTGVSDGGSGGVSAGQDGGNDPGGSDGESSNSWVIYLLDDGIKTISPTLDNLPTQTPASAESEGHETAALVLTSASSTSHTPEQTAKGMGVINSSLVSTGTTIKPIGPSETGSSSSPDAGNEAVGHDARDGKTSDWTPHMSFAAPSSIPRMTPASLIRSSICYAGSPLSSSPSPSIGLSLEVLNTRDPFSDSDPKADNHLDSPVSSTDFIDVCEISTNLNPFADPPASVARAGHAFNDDADRLSAVSSNMTLPRSEEAEVGLAL</sequence>
<gene>
    <name evidence="2" type="ORF">EW146_g9024</name>
</gene>
<feature type="region of interest" description="Disordered" evidence="1">
    <location>
        <begin position="105"/>
        <end position="125"/>
    </location>
</feature>
<feature type="region of interest" description="Disordered" evidence="1">
    <location>
        <begin position="161"/>
        <end position="197"/>
    </location>
</feature>
<name>A0A4S4L9W4_9AGAM</name>
<evidence type="ECO:0000256" key="1">
    <source>
        <dbReference type="SAM" id="MobiDB-lite"/>
    </source>
</evidence>
<dbReference type="EMBL" id="SGPL01000705">
    <property type="protein sequence ID" value="THH08359.1"/>
    <property type="molecule type" value="Genomic_DNA"/>
</dbReference>
<comment type="caution">
    <text evidence="2">The sequence shown here is derived from an EMBL/GenBank/DDBJ whole genome shotgun (WGS) entry which is preliminary data.</text>
</comment>
<dbReference type="AlphaFoldDB" id="A0A4S4L9W4"/>
<reference evidence="2 3" key="1">
    <citation type="submission" date="2019-02" db="EMBL/GenBank/DDBJ databases">
        <title>Genome sequencing of the rare red list fungi Bondarzewia mesenterica.</title>
        <authorList>
            <person name="Buettner E."/>
            <person name="Kellner H."/>
        </authorList>
    </citation>
    <scope>NUCLEOTIDE SEQUENCE [LARGE SCALE GENOMIC DNA]</scope>
    <source>
        <strain evidence="2 3">DSM 108281</strain>
    </source>
</reference>
<proteinExistence type="predicted"/>
<protein>
    <submittedName>
        <fullName evidence="2">Uncharacterized protein</fullName>
    </submittedName>
</protein>
<dbReference type="Proteomes" id="UP000310158">
    <property type="component" value="Unassembled WGS sequence"/>
</dbReference>
<organism evidence="2 3">
    <name type="scientific">Bondarzewia mesenterica</name>
    <dbReference type="NCBI Taxonomy" id="1095465"/>
    <lineage>
        <taxon>Eukaryota</taxon>
        <taxon>Fungi</taxon>
        <taxon>Dikarya</taxon>
        <taxon>Basidiomycota</taxon>
        <taxon>Agaricomycotina</taxon>
        <taxon>Agaricomycetes</taxon>
        <taxon>Russulales</taxon>
        <taxon>Bondarzewiaceae</taxon>
        <taxon>Bondarzewia</taxon>
    </lineage>
</organism>